<dbReference type="RefSeq" id="WP_093943548.1">
    <property type="nucleotide sequence ID" value="NZ_CP022521.1"/>
</dbReference>
<dbReference type="PANTHER" id="PTHR42703">
    <property type="entry name" value="NADH DEHYDROGENASE"/>
    <property type="match status" value="1"/>
</dbReference>
<dbReference type="Proteomes" id="UP000204221">
    <property type="component" value="Chromosome"/>
</dbReference>
<evidence type="ECO:0000256" key="2">
    <source>
        <dbReference type="ARBA" id="ARBA00005346"/>
    </source>
</evidence>
<reference evidence="9 10" key="1">
    <citation type="submission" date="2017-07" db="EMBL/GenBank/DDBJ databases">
        <title>Complete genome sequence of Actinoalloteichus hoggarensis DSM 45943, type strain of Actinoalloteichus hoggarensis.</title>
        <authorList>
            <person name="Ruckert C."/>
            <person name="Nouioui I."/>
            <person name="Willmese J."/>
            <person name="van Wezel G."/>
            <person name="Klenk H.-P."/>
            <person name="Kalinowski J."/>
            <person name="Zotchev S.B."/>
        </authorList>
    </citation>
    <scope>NUCLEOTIDE SEQUENCE [LARGE SCALE GENOMIC DNA]</scope>
    <source>
        <strain evidence="9 10">DSM 45943</strain>
    </source>
</reference>
<gene>
    <name evidence="9" type="primary">mrpD2</name>
    <name evidence="9" type="ORF">AHOG_25145</name>
</gene>
<dbReference type="InterPro" id="IPR001750">
    <property type="entry name" value="ND/Mrp_TM"/>
</dbReference>
<dbReference type="PANTHER" id="PTHR42703:SF1">
    <property type="entry name" value="NA(+)_H(+) ANTIPORTER SUBUNIT D1"/>
    <property type="match status" value="1"/>
</dbReference>
<evidence type="ECO:0000259" key="8">
    <source>
        <dbReference type="Pfam" id="PF00361"/>
    </source>
</evidence>
<dbReference type="EMBL" id="CP022521">
    <property type="protein sequence ID" value="ASO22634.1"/>
    <property type="molecule type" value="Genomic_DNA"/>
</dbReference>
<comment type="similarity">
    <text evidence="2">Belongs to the CPA3 antiporters (TC 2.A.63) subunit D family.</text>
</comment>
<keyword evidence="5" id="KW-1133">Transmembrane helix</keyword>
<feature type="domain" description="NADH:quinone oxidoreductase/Mrp antiporter transmembrane" evidence="8">
    <location>
        <begin position="131"/>
        <end position="418"/>
    </location>
</feature>
<evidence type="ECO:0000256" key="3">
    <source>
        <dbReference type="ARBA" id="ARBA00022475"/>
    </source>
</evidence>
<dbReference type="GO" id="GO:0042773">
    <property type="term" value="P:ATP synthesis coupled electron transport"/>
    <property type="evidence" value="ECO:0007669"/>
    <property type="project" value="InterPro"/>
</dbReference>
<dbReference type="PRINTS" id="PR01437">
    <property type="entry name" value="NUOXDRDTASE4"/>
</dbReference>
<evidence type="ECO:0000256" key="4">
    <source>
        <dbReference type="ARBA" id="ARBA00022692"/>
    </source>
</evidence>
<dbReference type="InterPro" id="IPR003918">
    <property type="entry name" value="NADH_UbQ_OxRdtase"/>
</dbReference>
<evidence type="ECO:0000256" key="1">
    <source>
        <dbReference type="ARBA" id="ARBA00004651"/>
    </source>
</evidence>
<keyword evidence="10" id="KW-1185">Reference proteome</keyword>
<dbReference type="KEGG" id="ahg:AHOG_25145"/>
<evidence type="ECO:0000313" key="10">
    <source>
        <dbReference type="Proteomes" id="UP000204221"/>
    </source>
</evidence>
<proteinExistence type="inferred from homology"/>
<evidence type="ECO:0000256" key="5">
    <source>
        <dbReference type="ARBA" id="ARBA00022989"/>
    </source>
</evidence>
<evidence type="ECO:0000256" key="7">
    <source>
        <dbReference type="RuleBase" id="RU000320"/>
    </source>
</evidence>
<keyword evidence="4 7" id="KW-0812">Transmembrane</keyword>
<dbReference type="InterPro" id="IPR050586">
    <property type="entry name" value="CPA3_Na-H_Antiporter_D"/>
</dbReference>
<dbReference type="GO" id="GO:0008137">
    <property type="term" value="F:NADH dehydrogenase (ubiquinone) activity"/>
    <property type="evidence" value="ECO:0007669"/>
    <property type="project" value="InterPro"/>
</dbReference>
<comment type="subcellular location">
    <subcellularLocation>
        <location evidence="1">Cell membrane</location>
        <topology evidence="1">Multi-pass membrane protein</topology>
    </subcellularLocation>
    <subcellularLocation>
        <location evidence="7">Membrane</location>
        <topology evidence="7">Multi-pass membrane protein</topology>
    </subcellularLocation>
</comment>
<protein>
    <submittedName>
        <fullName evidence="9">Na(+)/H(+) antiporter subunit D</fullName>
    </submittedName>
</protein>
<evidence type="ECO:0000256" key="6">
    <source>
        <dbReference type="ARBA" id="ARBA00023136"/>
    </source>
</evidence>
<dbReference type="NCBIfam" id="NF009308">
    <property type="entry name" value="PRK12665.1"/>
    <property type="match status" value="1"/>
</dbReference>
<keyword evidence="6" id="KW-0472">Membrane</keyword>
<accession>A0A221WA71</accession>
<sequence length="510" mass="53465">MNVLVALPVLLPLLAAGLSLVLGSFANLQRMLGVLVLTFIAVDAGFLLYTADRDGPVVLQMGGWAAPFGITLIADRLAALLLLVSAVVMLAVLIFSIGQRITDYGRDTSSTAFHPMYLVLCAGVALAYLTGDLFNLFVAFEIMLAASYVLIVRRTTATRIRAGMTYIIVSLTSSLLFITMIGLVYAATGTVNLADLAGRVGDLPPGIQTALSLMMVVVFGIKAAMVPLHFWLPDSYPTAPAPITAIFAGLLTKVGVYALIRTQTLVFDHQQSWTLMLIIALVTMIVGALGAIAQNDINRLLSFLLVSHIGYMLFGLGLYDVIGLAGVILYVVHHITVQAGLFLVSGLLTRHTGTVALRRMGGIAKAYPLVAVLFALPALSLAGIPPFSGFVAKLVLLQGGVDVGTTTAYVATAAAVLTSFLTLYAMARIWVLAFWGKGRAPHADPDPTDELIIGTGSTSKSMVVATGSLVVFGVLIAVFAGPLSEISGRAAADLLDGGPYVTAVLGEDAG</sequence>
<dbReference type="OrthoDB" id="9768329at2"/>
<dbReference type="AlphaFoldDB" id="A0A221WA71"/>
<dbReference type="GO" id="GO:0005886">
    <property type="term" value="C:plasma membrane"/>
    <property type="evidence" value="ECO:0007669"/>
    <property type="project" value="UniProtKB-SubCell"/>
</dbReference>
<keyword evidence="3" id="KW-1003">Cell membrane</keyword>
<evidence type="ECO:0000313" key="9">
    <source>
        <dbReference type="EMBL" id="ASO22634.1"/>
    </source>
</evidence>
<name>A0A221WA71_9PSEU</name>
<dbReference type="Pfam" id="PF00361">
    <property type="entry name" value="Proton_antipo_M"/>
    <property type="match status" value="1"/>
</dbReference>
<organism evidence="9 10">
    <name type="scientific">Actinoalloteichus hoggarensis</name>
    <dbReference type="NCBI Taxonomy" id="1470176"/>
    <lineage>
        <taxon>Bacteria</taxon>
        <taxon>Bacillati</taxon>
        <taxon>Actinomycetota</taxon>
        <taxon>Actinomycetes</taxon>
        <taxon>Pseudonocardiales</taxon>
        <taxon>Pseudonocardiaceae</taxon>
        <taxon>Actinoalloteichus</taxon>
    </lineage>
</organism>